<dbReference type="PANTHER" id="PTHR30399">
    <property type="entry name" value="UNCHARACTERIZED PROTEIN YGJP"/>
    <property type="match status" value="1"/>
</dbReference>
<dbReference type="InterPro" id="IPR002725">
    <property type="entry name" value="YgjP-like_metallopeptidase"/>
</dbReference>
<evidence type="ECO:0000313" key="3">
    <source>
        <dbReference type="Proteomes" id="UP000007472"/>
    </source>
</evidence>
<name>A0A654KFV1_TAYEM</name>
<dbReference type="EMBL" id="CP002456">
    <property type="protein sequence ID" value="ADU91269.1"/>
    <property type="molecule type" value="Genomic_DNA"/>
</dbReference>
<feature type="domain" description="YgjP-like metallopeptidase" evidence="1">
    <location>
        <begin position="33"/>
        <end position="233"/>
    </location>
</feature>
<accession>A0A654KFV1</accession>
<evidence type="ECO:0000259" key="1">
    <source>
        <dbReference type="Pfam" id="PF01863"/>
    </source>
</evidence>
<proteinExistence type="predicted"/>
<dbReference type="Pfam" id="PF01863">
    <property type="entry name" value="YgjP-like"/>
    <property type="match status" value="1"/>
</dbReference>
<evidence type="ECO:0000313" key="2">
    <source>
        <dbReference type="EMBL" id="ADU91269.1"/>
    </source>
</evidence>
<dbReference type="AlphaFoldDB" id="A0A654KFV1"/>
<dbReference type="PANTHER" id="PTHR30399:SF1">
    <property type="entry name" value="UTP PYROPHOSPHATASE"/>
    <property type="match status" value="1"/>
</dbReference>
<dbReference type="Gene3D" id="3.30.2010.10">
    <property type="entry name" value="Metalloproteases ('zincins'), catalytic domain"/>
    <property type="match status" value="1"/>
</dbReference>
<dbReference type="KEGG" id="teq:TEQUI_0322"/>
<protein>
    <recommendedName>
        <fullName evidence="1">YgjP-like metallopeptidase domain-containing protein</fullName>
    </recommendedName>
</protein>
<reference evidence="2 3" key="1">
    <citation type="journal article" date="2011" name="J. Bacteriol.">
        <title>Genome sequence of Taylorella equigenitalis MCE9, the causative agent of contagious equine metritis.</title>
        <authorList>
            <person name="Hebert L."/>
            <person name="Moumen B."/>
            <person name="Duquesne F."/>
            <person name="Breuil M.F."/>
            <person name="Laugier C."/>
            <person name="Batto J.M."/>
            <person name="Renault P."/>
            <person name="Petry S."/>
        </authorList>
    </citation>
    <scope>NUCLEOTIDE SEQUENCE [LARGE SCALE GENOMIC DNA]</scope>
    <source>
        <strain evidence="2 3">MCE9</strain>
    </source>
</reference>
<dbReference type="InterPro" id="IPR053136">
    <property type="entry name" value="UTP_pyrophosphatase-like"/>
</dbReference>
<dbReference type="CDD" id="cd07344">
    <property type="entry name" value="M48_yhfN_like"/>
    <property type="match status" value="1"/>
</dbReference>
<dbReference type="Proteomes" id="UP000007472">
    <property type="component" value="Chromosome"/>
</dbReference>
<organism evidence="2 3">
    <name type="scientific">Taylorella equigenitalis (strain MCE9)</name>
    <dbReference type="NCBI Taxonomy" id="937774"/>
    <lineage>
        <taxon>Bacteria</taxon>
        <taxon>Pseudomonadati</taxon>
        <taxon>Pseudomonadota</taxon>
        <taxon>Betaproteobacteria</taxon>
        <taxon>Burkholderiales</taxon>
        <taxon>Alcaligenaceae</taxon>
        <taxon>Taylorella</taxon>
    </lineage>
</organism>
<gene>
    <name evidence="2" type="ordered locus">TEQUI_0322</name>
</gene>
<sequence length="240" mass="28350">MSENQLCLIPQNEIELELDEELILVHIVRKPRKRLVLKITPEGVILSTPPHISNEKISLFLNQNKDWLLKKYKALKPIFKPKNDWVYGGRIHFMGADYKITPIISLEKPEIMNTEFLIPAINEHDKIKELCVSWLYIKALDILNQRTNYFVKITQNSFMQMKLSKSISVWGRCTSKKEIQLNWRLIHLPLRLIDYVIVHELAHLKHLNHSSKFWAEVERTLPNYLELDREIKTYSISSLI</sequence>